<reference evidence="1 2" key="1">
    <citation type="journal article" date="2011" name="PLoS Pathog.">
        <title>Dynamic evolution of pathogenicity revealed by sequencing and comparative genomics of 19 Pseudomonas syringae isolates.</title>
        <authorList>
            <person name="Baltrus D.A."/>
            <person name="Nishimura M.T."/>
            <person name="Romanchuk A."/>
            <person name="Chang J.H."/>
            <person name="Mukhtar M.S."/>
            <person name="Cherkis K."/>
            <person name="Roach J."/>
            <person name="Grant S.R."/>
            <person name="Jones C.D."/>
            <person name="Dangl J.L."/>
        </authorList>
    </citation>
    <scope>NUCLEOTIDE SEQUENCE [LARGE SCALE GENOMIC DNA]</scope>
    <source>
        <strain evidence="1 2">M301315</strain>
    </source>
</reference>
<organism evidence="1 2">
    <name type="scientific">Pseudomonas amygdali pv. lachrymans str. M301315</name>
    <dbReference type="NCBI Taxonomy" id="629260"/>
    <lineage>
        <taxon>Bacteria</taxon>
        <taxon>Pseudomonadati</taxon>
        <taxon>Pseudomonadota</taxon>
        <taxon>Gammaproteobacteria</taxon>
        <taxon>Pseudomonadales</taxon>
        <taxon>Pseudomonadaceae</taxon>
        <taxon>Pseudomonas</taxon>
        <taxon>Pseudomonas amygdali</taxon>
    </lineage>
</organism>
<dbReference type="Proteomes" id="UP000006426">
    <property type="component" value="Chromosome"/>
</dbReference>
<dbReference type="AlphaFoldDB" id="A0AAD0LYI8"/>
<dbReference type="EMBL" id="CP031225">
    <property type="protein sequence ID" value="AXH56317.1"/>
    <property type="molecule type" value="Genomic_DNA"/>
</dbReference>
<proteinExistence type="predicted"/>
<evidence type="ECO:0000313" key="1">
    <source>
        <dbReference type="EMBL" id="AXH56317.1"/>
    </source>
</evidence>
<sequence>MKPCKKLGQILSTVIPEGSARVLRRQNNGNSRKLRLERFADWLDARPSPIPREEVDDVIFELDRLFMDQDDEEEED</sequence>
<evidence type="ECO:0000313" key="2">
    <source>
        <dbReference type="Proteomes" id="UP000006426"/>
    </source>
</evidence>
<protein>
    <submittedName>
        <fullName evidence="1">Uncharacterized protein</fullName>
    </submittedName>
</protein>
<gene>
    <name evidence="1" type="ORF">PLA107_014100</name>
</gene>
<accession>A0AAD0LYI8</accession>
<name>A0AAD0LYI8_PSEAV</name>